<name>A0ABS9UVL1_9BACT</name>
<gene>
    <name evidence="1" type="ORF">MM239_02330</name>
</gene>
<evidence type="ECO:0000313" key="1">
    <source>
        <dbReference type="EMBL" id="MCH7408217.1"/>
    </source>
</evidence>
<dbReference type="InterPro" id="IPR036163">
    <property type="entry name" value="HMA_dom_sf"/>
</dbReference>
<organism evidence="1 2">
    <name type="scientific">Belliella filtrata</name>
    <dbReference type="NCBI Taxonomy" id="2923435"/>
    <lineage>
        <taxon>Bacteria</taxon>
        <taxon>Pseudomonadati</taxon>
        <taxon>Bacteroidota</taxon>
        <taxon>Cytophagia</taxon>
        <taxon>Cytophagales</taxon>
        <taxon>Cyclobacteriaceae</taxon>
        <taxon>Belliella</taxon>
    </lineage>
</organism>
<keyword evidence="2" id="KW-1185">Reference proteome</keyword>
<dbReference type="RefSeq" id="WP_241346272.1">
    <property type="nucleotide sequence ID" value="NZ_JAKZGP010000003.1"/>
</dbReference>
<dbReference type="Proteomes" id="UP001165489">
    <property type="component" value="Unassembled WGS sequence"/>
</dbReference>
<comment type="caution">
    <text evidence="1">The sequence shown here is derived from an EMBL/GenBank/DDBJ whole genome shotgun (WGS) entry which is preliminary data.</text>
</comment>
<protein>
    <submittedName>
        <fullName evidence="1">Heavy-metal-associated domain-containing protein</fullName>
    </submittedName>
</protein>
<reference evidence="1" key="1">
    <citation type="submission" date="2022-03" db="EMBL/GenBank/DDBJ databases">
        <title>De novo assembled genomes of Belliella spp. (Cyclobacteriaceae) strains.</title>
        <authorList>
            <person name="Szabo A."/>
            <person name="Korponai K."/>
            <person name="Felfoldi T."/>
        </authorList>
    </citation>
    <scope>NUCLEOTIDE SEQUENCE</scope>
    <source>
        <strain evidence="1">DSM 111904</strain>
    </source>
</reference>
<evidence type="ECO:0000313" key="2">
    <source>
        <dbReference type="Proteomes" id="UP001165489"/>
    </source>
</evidence>
<accession>A0ABS9UVL1</accession>
<sequence>MLKRILIGTTLLLVVLVTTLAVHIYAVTRPKPGAISHLALTRIDFDQSLDSLQAVQMTNLVNKLEGVQEVRVNKNSGHVICMYNHKEISPNDIAAMLKSETSMVASVYQPSQETLAQSCPAFNEESLTYKLGAFFQKSFEN</sequence>
<dbReference type="SUPFAM" id="SSF55008">
    <property type="entry name" value="HMA, heavy metal-associated domain"/>
    <property type="match status" value="1"/>
</dbReference>
<proteinExistence type="predicted"/>
<dbReference type="EMBL" id="JAKZGP010000003">
    <property type="protein sequence ID" value="MCH7408217.1"/>
    <property type="molecule type" value="Genomic_DNA"/>
</dbReference>